<organism evidence="2">
    <name type="scientific">mine drainage metagenome</name>
    <dbReference type="NCBI Taxonomy" id="410659"/>
    <lineage>
        <taxon>unclassified sequences</taxon>
        <taxon>metagenomes</taxon>
        <taxon>ecological metagenomes</taxon>
    </lineage>
</organism>
<name>A0A1J5QUY8_9ZZZZ</name>
<dbReference type="EMBL" id="MLJW01000684">
    <property type="protein sequence ID" value="OIQ83652.1"/>
    <property type="molecule type" value="Genomic_DNA"/>
</dbReference>
<dbReference type="InterPro" id="IPR024479">
    <property type="entry name" value="DUF3866"/>
</dbReference>
<reference evidence="2" key="1">
    <citation type="submission" date="2016-10" db="EMBL/GenBank/DDBJ databases">
        <title>Sequence of Gallionella enrichment culture.</title>
        <authorList>
            <person name="Poehlein A."/>
            <person name="Muehling M."/>
            <person name="Daniel R."/>
        </authorList>
    </citation>
    <scope>NUCLEOTIDE SEQUENCE</scope>
</reference>
<dbReference type="AlphaFoldDB" id="A0A1J5QUY8"/>
<proteinExistence type="predicted"/>
<accession>A0A1J5QUY8</accession>
<feature type="region of interest" description="Disordered" evidence="1">
    <location>
        <begin position="1"/>
        <end position="32"/>
    </location>
</feature>
<sequence length="567" mass="58992">MSVHRVEERSECGPRRRDTWGEPGDEVAGLGAGADRAKLRQSASRIGSQRSVLPELRSQGEHAELGRREVYLRHRVRVLIDAIADVVPMPPPRHGEYRDTQVAESVLVPFEHPFECVVGGGVAVASDRAADLLLRHPAPRVDQGDDEIEQPFGWRYRVGHGTTVVGRYGDAVITWRAGTVVSVGRAWRGAVELGVELHDAQPVPGAGVGVHGSGRAPSEPRSVRAPVRALAYPELVGPIEVGASVLLNVTALDRGLGTGGYALVAARTDRVPDDPTPSPGHLVKARYTPLQTMVLGVDDQESDHHGLLCDADDLAGLPVVVADLHSAVPAIIAGARYSAASAGRPAPRIAYVMTDGGALPAWFSRTVSTLRETGWLASCVTVGQAFGGDLEAVTVHMGLLAAHLVVGADLVIVAQGPGNLGTGTRWGFSGVSAGEALNAAATLHGRPIASLRVSGVDARARHRGVSHHSLTAFGRVALAPADVVVPEFPPGSPLAALGDTITAQSAALGAPVGRHHLVRVDAGPDLLAALAETPIPLSTMGRGLDVDPAAFLAAAVAGVHAESVVDR</sequence>
<evidence type="ECO:0000313" key="2">
    <source>
        <dbReference type="EMBL" id="OIQ83652.1"/>
    </source>
</evidence>
<comment type="caution">
    <text evidence="2">The sequence shown here is derived from an EMBL/GenBank/DDBJ whole genome shotgun (WGS) entry which is preliminary data.</text>
</comment>
<evidence type="ECO:0000256" key="1">
    <source>
        <dbReference type="SAM" id="MobiDB-lite"/>
    </source>
</evidence>
<gene>
    <name evidence="2" type="ORF">GALL_345490</name>
</gene>
<feature type="compositionally biased region" description="Basic and acidic residues" evidence="1">
    <location>
        <begin position="1"/>
        <end position="20"/>
    </location>
</feature>
<dbReference type="Pfam" id="PF12982">
    <property type="entry name" value="DUF3866"/>
    <property type="match status" value="1"/>
</dbReference>
<protein>
    <recommendedName>
        <fullName evidence="3">DUF3866 domain-containing protein</fullName>
    </recommendedName>
</protein>
<evidence type="ECO:0008006" key="3">
    <source>
        <dbReference type="Google" id="ProtNLM"/>
    </source>
</evidence>